<keyword evidence="2" id="KW-1185">Reference proteome</keyword>
<accession>A0ACB7SIM5</accession>
<dbReference type="Proteomes" id="UP000821845">
    <property type="component" value="Chromosome 4"/>
</dbReference>
<comment type="caution">
    <text evidence="1">The sequence shown here is derived from an EMBL/GenBank/DDBJ whole genome shotgun (WGS) entry which is preliminary data.</text>
</comment>
<gene>
    <name evidence="1" type="ORF">HPB50_018300</name>
</gene>
<organism evidence="1 2">
    <name type="scientific">Hyalomma asiaticum</name>
    <name type="common">Tick</name>
    <dbReference type="NCBI Taxonomy" id="266040"/>
    <lineage>
        <taxon>Eukaryota</taxon>
        <taxon>Metazoa</taxon>
        <taxon>Ecdysozoa</taxon>
        <taxon>Arthropoda</taxon>
        <taxon>Chelicerata</taxon>
        <taxon>Arachnida</taxon>
        <taxon>Acari</taxon>
        <taxon>Parasitiformes</taxon>
        <taxon>Ixodida</taxon>
        <taxon>Ixodoidea</taxon>
        <taxon>Ixodidae</taxon>
        <taxon>Hyalomminae</taxon>
        <taxon>Hyalomma</taxon>
    </lineage>
</organism>
<dbReference type="EMBL" id="CM023484">
    <property type="protein sequence ID" value="KAH6933816.1"/>
    <property type="molecule type" value="Genomic_DNA"/>
</dbReference>
<reference evidence="1" key="1">
    <citation type="submission" date="2020-05" db="EMBL/GenBank/DDBJ databases">
        <title>Large-scale comparative analyses of tick genomes elucidate their genetic diversity and vector capacities.</title>
        <authorList>
            <person name="Jia N."/>
            <person name="Wang J."/>
            <person name="Shi W."/>
            <person name="Du L."/>
            <person name="Sun Y."/>
            <person name="Zhan W."/>
            <person name="Jiang J."/>
            <person name="Wang Q."/>
            <person name="Zhang B."/>
            <person name="Ji P."/>
            <person name="Sakyi L.B."/>
            <person name="Cui X."/>
            <person name="Yuan T."/>
            <person name="Jiang B."/>
            <person name="Yang W."/>
            <person name="Lam T.T.-Y."/>
            <person name="Chang Q."/>
            <person name="Ding S."/>
            <person name="Wang X."/>
            <person name="Zhu J."/>
            <person name="Ruan X."/>
            <person name="Zhao L."/>
            <person name="Wei J."/>
            <person name="Que T."/>
            <person name="Du C."/>
            <person name="Cheng J."/>
            <person name="Dai P."/>
            <person name="Han X."/>
            <person name="Huang E."/>
            <person name="Gao Y."/>
            <person name="Liu J."/>
            <person name="Shao H."/>
            <person name="Ye R."/>
            <person name="Li L."/>
            <person name="Wei W."/>
            <person name="Wang X."/>
            <person name="Wang C."/>
            <person name="Yang T."/>
            <person name="Huo Q."/>
            <person name="Li W."/>
            <person name="Guo W."/>
            <person name="Chen H."/>
            <person name="Zhou L."/>
            <person name="Ni X."/>
            <person name="Tian J."/>
            <person name="Zhou Y."/>
            <person name="Sheng Y."/>
            <person name="Liu T."/>
            <person name="Pan Y."/>
            <person name="Xia L."/>
            <person name="Li J."/>
            <person name="Zhao F."/>
            <person name="Cao W."/>
        </authorList>
    </citation>
    <scope>NUCLEOTIDE SEQUENCE</scope>
    <source>
        <strain evidence="1">Hyas-2018</strain>
    </source>
</reference>
<evidence type="ECO:0000313" key="1">
    <source>
        <dbReference type="EMBL" id="KAH6933816.1"/>
    </source>
</evidence>
<proteinExistence type="predicted"/>
<name>A0ACB7SIM5_HYAAI</name>
<evidence type="ECO:0000313" key="2">
    <source>
        <dbReference type="Proteomes" id="UP000821845"/>
    </source>
</evidence>
<sequence>MATRRAVARRHRQHSYGLPRIETVSAIALLPAPPDTTKDARVKDGETLAHDKTGAVEPCSPPFRSPGLIMTGVSSPTGTGALGTEAFSLFSVSPSAGSTPLTAGATPASVDEVLSVQQSPGKTKDLAQAASRTGSAGTLAQYVDSEPTRTASGTAITAVASAAVPNQSTAGHDETTPPNTIRRSESLQDTPGQSVEARILAGGTEGRSSPSAASRTAAVSKAAGKSISPRTKAELHDDLSSVSTSSRTSRRKSRSKKDSRREKTKQDKSSRLQ</sequence>
<protein>
    <submittedName>
        <fullName evidence="1">Uncharacterized protein</fullName>
    </submittedName>
</protein>